<reference evidence="1 2" key="1">
    <citation type="submission" date="2024-01" db="EMBL/GenBank/DDBJ databases">
        <title>The complete chloroplast genome sequence of Lithospermum erythrorhizon: insights into the phylogenetic relationship among Boraginaceae species and the maternal lineages of purple gromwells.</title>
        <authorList>
            <person name="Okada T."/>
            <person name="Watanabe K."/>
        </authorList>
    </citation>
    <scope>NUCLEOTIDE SEQUENCE [LARGE SCALE GENOMIC DNA]</scope>
</reference>
<dbReference type="EMBL" id="BAABME010011000">
    <property type="protein sequence ID" value="GAA0183083.1"/>
    <property type="molecule type" value="Genomic_DNA"/>
</dbReference>
<accession>A0AAV3RPY3</accession>
<keyword evidence="2" id="KW-1185">Reference proteome</keyword>
<dbReference type="Proteomes" id="UP001454036">
    <property type="component" value="Unassembled WGS sequence"/>
</dbReference>
<dbReference type="AlphaFoldDB" id="A0AAV3RPY3"/>
<protein>
    <submittedName>
        <fullName evidence="1">Uncharacterized protein</fullName>
    </submittedName>
</protein>
<sequence length="227" mass="24875">MFHKTLPLPILSSFLRHLYSDVLISTFVDLLQAQGRLRLLELKGYDRYLLGSPRDEVEFCLEPNLEGGNRLIHLLLDSHKGMLILVLLDPSHTGSRKPFLKLVKGGYTSFRKMIQPSSYRPYKTGWKSSAVHFTTGVLERHQGLKSMMCSSGSIFPVNLVNVGSFIPSSMVALLILGEKGASPASFVLVPLLVCPSTLSVRASICFCNEVTISVEGVGPITPGARAC</sequence>
<evidence type="ECO:0000313" key="2">
    <source>
        <dbReference type="Proteomes" id="UP001454036"/>
    </source>
</evidence>
<name>A0AAV3RPY3_LITER</name>
<organism evidence="1 2">
    <name type="scientific">Lithospermum erythrorhizon</name>
    <name type="common">Purple gromwell</name>
    <name type="synonym">Lithospermum officinale var. erythrorhizon</name>
    <dbReference type="NCBI Taxonomy" id="34254"/>
    <lineage>
        <taxon>Eukaryota</taxon>
        <taxon>Viridiplantae</taxon>
        <taxon>Streptophyta</taxon>
        <taxon>Embryophyta</taxon>
        <taxon>Tracheophyta</taxon>
        <taxon>Spermatophyta</taxon>
        <taxon>Magnoliopsida</taxon>
        <taxon>eudicotyledons</taxon>
        <taxon>Gunneridae</taxon>
        <taxon>Pentapetalae</taxon>
        <taxon>asterids</taxon>
        <taxon>lamiids</taxon>
        <taxon>Boraginales</taxon>
        <taxon>Boraginaceae</taxon>
        <taxon>Boraginoideae</taxon>
        <taxon>Lithospermeae</taxon>
        <taxon>Lithospermum</taxon>
    </lineage>
</organism>
<proteinExistence type="predicted"/>
<gene>
    <name evidence="1" type="ORF">LIER_30559</name>
</gene>
<evidence type="ECO:0000313" key="1">
    <source>
        <dbReference type="EMBL" id="GAA0183083.1"/>
    </source>
</evidence>
<comment type="caution">
    <text evidence="1">The sequence shown here is derived from an EMBL/GenBank/DDBJ whole genome shotgun (WGS) entry which is preliminary data.</text>
</comment>